<feature type="compositionally biased region" description="Polar residues" evidence="1">
    <location>
        <begin position="11"/>
        <end position="20"/>
    </location>
</feature>
<reference key="1">
    <citation type="submission" date="2019-01" db="UniProtKB">
        <authorList>
            <consortium name="RefSeq"/>
        </authorList>
    </citation>
    <scope>IDENTIFICATION</scope>
</reference>
<feature type="region of interest" description="Disordered" evidence="1">
    <location>
        <begin position="1"/>
        <end position="39"/>
    </location>
</feature>
<evidence type="ECO:0000256" key="1">
    <source>
        <dbReference type="SAM" id="MobiDB-lite"/>
    </source>
</evidence>
<proteinExistence type="predicted"/>
<sequence length="193" mass="21147">MANKKPGDGKVNTNGRGETTFTDKDNRSPVPKWTKDMNKQCPKIRSRQTCIWEGVRIPKQLTKYQLQQQCNLTSRCDGNVGQATGAGHRPAGTVLKKQAAAAEDIQAHGGPALCPCTRGCVHHQQRGDWSLKVTGWTAQGVPMPQGAVERKPRAQDTSKAGGTAQRTPTKQESPSWKGCRCQHFSIKTQQVMN</sequence>
<reference evidence="3" key="2">
    <citation type="submission" date="2025-08" db="UniProtKB">
        <authorList>
            <consortium name="RefSeq"/>
        </authorList>
    </citation>
    <scope>IDENTIFICATION</scope>
    <source>
        <tissue evidence="3">Blood</tissue>
    </source>
</reference>
<feature type="compositionally biased region" description="Polar residues" evidence="1">
    <location>
        <begin position="157"/>
        <end position="174"/>
    </location>
</feature>
<feature type="region of interest" description="Disordered" evidence="1">
    <location>
        <begin position="141"/>
        <end position="178"/>
    </location>
</feature>
<accession>A0A3Q7RQG2</accession>
<name>A0A3Q7RQG2_CALUR</name>
<evidence type="ECO:0000313" key="2">
    <source>
        <dbReference type="Proteomes" id="UP000286641"/>
    </source>
</evidence>
<dbReference type="Proteomes" id="UP000286641">
    <property type="component" value="Unplaced"/>
</dbReference>
<dbReference type="InParanoid" id="A0A3Q7RQG2"/>
<gene>
    <name evidence="3" type="primary">LOC112835582</name>
</gene>
<protein>
    <submittedName>
        <fullName evidence="3">Uncharacterized protein LOC112835582</fullName>
    </submittedName>
</protein>
<feature type="compositionally biased region" description="Basic and acidic residues" evidence="1">
    <location>
        <begin position="21"/>
        <end position="38"/>
    </location>
</feature>
<dbReference type="AlphaFoldDB" id="A0A3Q7RQG2"/>
<keyword evidence="2" id="KW-1185">Reference proteome</keyword>
<evidence type="ECO:0000313" key="3">
    <source>
        <dbReference type="RefSeq" id="XP_025742866.1"/>
    </source>
</evidence>
<dbReference type="RefSeq" id="XP_025742866.1">
    <property type="nucleotide sequence ID" value="XM_025887081.1"/>
</dbReference>
<organism evidence="2 3">
    <name type="scientific">Callorhinus ursinus</name>
    <name type="common">Northern fur seal</name>
    <dbReference type="NCBI Taxonomy" id="34884"/>
    <lineage>
        <taxon>Eukaryota</taxon>
        <taxon>Metazoa</taxon>
        <taxon>Chordata</taxon>
        <taxon>Craniata</taxon>
        <taxon>Vertebrata</taxon>
        <taxon>Euteleostomi</taxon>
        <taxon>Mammalia</taxon>
        <taxon>Eutheria</taxon>
        <taxon>Laurasiatheria</taxon>
        <taxon>Carnivora</taxon>
        <taxon>Caniformia</taxon>
        <taxon>Pinnipedia</taxon>
        <taxon>Otariidae</taxon>
        <taxon>Callorhinus</taxon>
    </lineage>
</organism>